<dbReference type="AlphaFoldDB" id="A0A6B0VG64"/>
<dbReference type="InterPro" id="IPR011991">
    <property type="entry name" value="ArsR-like_HTH"/>
</dbReference>
<dbReference type="RefSeq" id="WP_160061494.1">
    <property type="nucleotide sequence ID" value="NZ_WUYX01000002.1"/>
</dbReference>
<comment type="caution">
    <text evidence="6">The sequence shown here is derived from an EMBL/GenBank/DDBJ whole genome shotgun (WGS) entry which is preliminary data.</text>
</comment>
<keyword evidence="1" id="KW-0805">Transcription regulation</keyword>
<dbReference type="GO" id="GO:0045892">
    <property type="term" value="P:negative regulation of DNA-templated transcription"/>
    <property type="evidence" value="ECO:0007669"/>
    <property type="project" value="TreeGrafter"/>
</dbReference>
<dbReference type="InterPro" id="IPR036390">
    <property type="entry name" value="WH_DNA-bd_sf"/>
</dbReference>
<dbReference type="Gene3D" id="3.30.450.40">
    <property type="match status" value="1"/>
</dbReference>
<dbReference type="Pfam" id="PF09339">
    <property type="entry name" value="HTH_IclR"/>
    <property type="match status" value="1"/>
</dbReference>
<evidence type="ECO:0000259" key="5">
    <source>
        <dbReference type="PROSITE" id="PS51078"/>
    </source>
</evidence>
<dbReference type="SMART" id="SM00346">
    <property type="entry name" value="HTH_ICLR"/>
    <property type="match status" value="1"/>
</dbReference>
<dbReference type="PANTHER" id="PTHR30136">
    <property type="entry name" value="HELIX-TURN-HELIX TRANSCRIPTIONAL REGULATOR, ICLR FAMILY"/>
    <property type="match status" value="1"/>
</dbReference>
<dbReference type="InterPro" id="IPR014757">
    <property type="entry name" value="Tscrpt_reg_IclR_C"/>
</dbReference>
<dbReference type="EMBL" id="WUYX01000002">
    <property type="protein sequence ID" value="MXV60494.1"/>
    <property type="molecule type" value="Genomic_DNA"/>
</dbReference>
<dbReference type="PANTHER" id="PTHR30136:SF35">
    <property type="entry name" value="HTH-TYPE TRANSCRIPTIONAL REGULATOR RV1719"/>
    <property type="match status" value="1"/>
</dbReference>
<reference evidence="6 7" key="1">
    <citation type="submission" date="2020-01" db="EMBL/GenBank/DDBJ databases">
        <title>Natronorubrum sp. JWXQ-INN 674 isolated from Inner Mongolia Autonomous Region of China.</title>
        <authorList>
            <person name="Xue Q."/>
        </authorList>
    </citation>
    <scope>NUCLEOTIDE SEQUENCE [LARGE SCALE GENOMIC DNA]</scope>
    <source>
        <strain evidence="6 7">JWXQ-INN-674</strain>
    </source>
</reference>
<evidence type="ECO:0000313" key="6">
    <source>
        <dbReference type="EMBL" id="MXV60494.1"/>
    </source>
</evidence>
<evidence type="ECO:0000313" key="7">
    <source>
        <dbReference type="Proteomes" id="UP000434101"/>
    </source>
</evidence>
<evidence type="ECO:0000256" key="2">
    <source>
        <dbReference type="ARBA" id="ARBA00023125"/>
    </source>
</evidence>
<dbReference type="SUPFAM" id="SSF55781">
    <property type="entry name" value="GAF domain-like"/>
    <property type="match status" value="1"/>
</dbReference>
<dbReference type="GO" id="GO:0003677">
    <property type="term" value="F:DNA binding"/>
    <property type="evidence" value="ECO:0007669"/>
    <property type="project" value="UniProtKB-KW"/>
</dbReference>
<sequence length="254" mass="27500">MTREAKNPVKATQRSLAILETLYECGTARLTEISARLDLPDSTVHNHLSTLVEGGFVTRTDGVYRLSLQFLTYGEFAKNQYKISDAAETELRHLSGETSEAASICVVESGRGFVLAHEAGDTDLPLDLFSGKRIPLHATAFGKVLLADRPDHDIESILDRHGLAACTGSTITDRETLLEELASVRSTGHAIGDEERLRGVRSVATPVRNERGVAVGAVGVTGPTSRLTLERLRGSVLESVTDTKNVIELQISYS</sequence>
<dbReference type="InterPro" id="IPR029016">
    <property type="entry name" value="GAF-like_dom_sf"/>
</dbReference>
<keyword evidence="2" id="KW-0238">DNA-binding</keyword>
<dbReference type="PROSITE" id="PS51078">
    <property type="entry name" value="ICLR_ED"/>
    <property type="match status" value="1"/>
</dbReference>
<protein>
    <submittedName>
        <fullName evidence="6">Helix-turn-helix domain-containing protein</fullName>
    </submittedName>
</protein>
<dbReference type="GO" id="GO:0003700">
    <property type="term" value="F:DNA-binding transcription factor activity"/>
    <property type="evidence" value="ECO:0007669"/>
    <property type="project" value="TreeGrafter"/>
</dbReference>
<feature type="domain" description="IclR-ED" evidence="5">
    <location>
        <begin position="69"/>
        <end position="253"/>
    </location>
</feature>
<keyword evidence="7" id="KW-1185">Reference proteome</keyword>
<dbReference type="Pfam" id="PF01614">
    <property type="entry name" value="IclR_C"/>
    <property type="match status" value="1"/>
</dbReference>
<accession>A0A6B0VG64</accession>
<feature type="domain" description="HTH iclR-type" evidence="4">
    <location>
        <begin position="9"/>
        <end position="68"/>
    </location>
</feature>
<evidence type="ECO:0000259" key="4">
    <source>
        <dbReference type="PROSITE" id="PS51077"/>
    </source>
</evidence>
<dbReference type="Gene3D" id="1.10.10.10">
    <property type="entry name" value="Winged helix-like DNA-binding domain superfamily/Winged helix DNA-binding domain"/>
    <property type="match status" value="1"/>
</dbReference>
<dbReference type="CDD" id="cd00090">
    <property type="entry name" value="HTH_ARSR"/>
    <property type="match status" value="1"/>
</dbReference>
<dbReference type="SUPFAM" id="SSF46785">
    <property type="entry name" value="Winged helix' DNA-binding domain"/>
    <property type="match status" value="1"/>
</dbReference>
<dbReference type="Proteomes" id="UP000434101">
    <property type="component" value="Unassembled WGS sequence"/>
</dbReference>
<name>A0A6B0VG64_9EURY</name>
<organism evidence="6 7">
    <name type="scientific">Natronorubrum halalkaliphilum</name>
    <dbReference type="NCBI Taxonomy" id="2691917"/>
    <lineage>
        <taxon>Archaea</taxon>
        <taxon>Methanobacteriati</taxon>
        <taxon>Methanobacteriota</taxon>
        <taxon>Stenosarchaea group</taxon>
        <taxon>Halobacteria</taxon>
        <taxon>Halobacteriales</taxon>
        <taxon>Natrialbaceae</taxon>
        <taxon>Natronorubrum</taxon>
    </lineage>
</organism>
<proteinExistence type="predicted"/>
<evidence type="ECO:0000256" key="3">
    <source>
        <dbReference type="ARBA" id="ARBA00023163"/>
    </source>
</evidence>
<dbReference type="InterPro" id="IPR005471">
    <property type="entry name" value="Tscrpt_reg_IclR_N"/>
</dbReference>
<dbReference type="InterPro" id="IPR036388">
    <property type="entry name" value="WH-like_DNA-bd_sf"/>
</dbReference>
<dbReference type="OrthoDB" id="14763at2157"/>
<dbReference type="InterPro" id="IPR050707">
    <property type="entry name" value="HTH_MetabolicPath_Reg"/>
</dbReference>
<keyword evidence="3" id="KW-0804">Transcription</keyword>
<gene>
    <name evidence="6" type="ORF">GS429_00090</name>
</gene>
<evidence type="ECO:0000256" key="1">
    <source>
        <dbReference type="ARBA" id="ARBA00023015"/>
    </source>
</evidence>
<dbReference type="PROSITE" id="PS51077">
    <property type="entry name" value="HTH_ICLR"/>
    <property type="match status" value="1"/>
</dbReference>